<dbReference type="NCBIfam" id="NF002475">
    <property type="entry name" value="PRK01723.1"/>
    <property type="match status" value="1"/>
</dbReference>
<keyword evidence="11 15" id="KW-0448">Lipopolysaccharide biosynthesis</keyword>
<dbReference type="SUPFAM" id="SSF56112">
    <property type="entry name" value="Protein kinase-like (PK-like)"/>
    <property type="match status" value="1"/>
</dbReference>
<evidence type="ECO:0000313" key="16">
    <source>
        <dbReference type="EMBL" id="MBD1401019.1"/>
    </source>
</evidence>
<dbReference type="InterPro" id="IPR011009">
    <property type="entry name" value="Kinase-like_dom_sf"/>
</dbReference>
<evidence type="ECO:0000256" key="6">
    <source>
        <dbReference type="ARBA" id="ARBA00022519"/>
    </source>
</evidence>
<keyword evidence="9 15" id="KW-0418">Kinase</keyword>
<accession>A0A8J6R656</accession>
<keyword evidence="7 15" id="KW-0808">Transferase</keyword>
<evidence type="ECO:0000256" key="11">
    <source>
        <dbReference type="ARBA" id="ARBA00022985"/>
    </source>
</evidence>
<evidence type="ECO:0000256" key="7">
    <source>
        <dbReference type="ARBA" id="ARBA00022679"/>
    </source>
</evidence>
<dbReference type="GO" id="GO:0016301">
    <property type="term" value="F:kinase activity"/>
    <property type="evidence" value="ECO:0007669"/>
    <property type="project" value="UniProtKB-KW"/>
</dbReference>
<evidence type="ECO:0000256" key="10">
    <source>
        <dbReference type="ARBA" id="ARBA00022840"/>
    </source>
</evidence>
<evidence type="ECO:0000256" key="13">
    <source>
        <dbReference type="ARBA" id="ARBA00029511"/>
    </source>
</evidence>
<dbReference type="HAMAP" id="MF_00521">
    <property type="entry name" value="KDO_kinase"/>
    <property type="match status" value="1"/>
</dbReference>
<organism evidence="16 17">
    <name type="scientific">Pelovirga terrestris</name>
    <dbReference type="NCBI Taxonomy" id="2771352"/>
    <lineage>
        <taxon>Bacteria</taxon>
        <taxon>Pseudomonadati</taxon>
        <taxon>Thermodesulfobacteriota</taxon>
        <taxon>Desulfuromonadia</taxon>
        <taxon>Geobacterales</taxon>
        <taxon>Geobacteraceae</taxon>
        <taxon>Pelovirga</taxon>
    </lineage>
</organism>
<sequence length="241" mass="27860">MPLNVISERVILGNSNIIFDPQLLDKPFIELFSAEFLHHQKLSSAIACGRGEVVFFNFQGQEWVLRHYRRGGLMARFSSDRFIGLKAETSRSWKEWQLLLYMNKLGLPVPRPVAAHTMVKLYTYTADLITVRIPGSSPLAAILQIRQIEKELWFAIGVCLRQFHDCGVFHSDLNAKNILIDQNNKVYLIDFDRCSMKKSAWWKKYNLARLKRSLDKFLAGSAQFNFHSTDWDALCEGYDQP</sequence>
<dbReference type="Pfam" id="PF06293">
    <property type="entry name" value="Kdo"/>
    <property type="match status" value="1"/>
</dbReference>
<evidence type="ECO:0000256" key="14">
    <source>
        <dbReference type="ARBA" id="ARBA00034417"/>
    </source>
</evidence>
<name>A0A8J6R656_9BACT</name>
<keyword evidence="5 15" id="KW-1003">Cell membrane</keyword>
<comment type="pathway">
    <text evidence="2 15">Bacterial outer membrane biogenesis; LPS core biosynthesis.</text>
</comment>
<evidence type="ECO:0000256" key="5">
    <source>
        <dbReference type="ARBA" id="ARBA00022475"/>
    </source>
</evidence>
<reference evidence="16" key="1">
    <citation type="submission" date="2020-09" db="EMBL/GenBank/DDBJ databases">
        <title>Pelobacter alkaliphilus sp. nov., a novel anaerobic arsenate-reducing bacterium from terrestrial mud volcano.</title>
        <authorList>
            <person name="Khomyakova M.A."/>
            <person name="Merkel A.Y."/>
            <person name="Slobodkin A.I."/>
        </authorList>
    </citation>
    <scope>NUCLEOTIDE SEQUENCE</scope>
    <source>
        <strain evidence="16">M08fum</strain>
    </source>
</reference>
<keyword evidence="17" id="KW-1185">Reference proteome</keyword>
<keyword evidence="8 15" id="KW-0547">Nucleotide-binding</keyword>
<feature type="active site" evidence="15">
    <location>
        <position position="172"/>
    </location>
</feature>
<dbReference type="GO" id="GO:0016773">
    <property type="term" value="F:phosphotransferase activity, alcohol group as acceptor"/>
    <property type="evidence" value="ECO:0007669"/>
    <property type="project" value="UniProtKB-UniRule"/>
</dbReference>
<evidence type="ECO:0000256" key="2">
    <source>
        <dbReference type="ARBA" id="ARBA00004713"/>
    </source>
</evidence>
<proteinExistence type="inferred from homology"/>
<dbReference type="AlphaFoldDB" id="A0A8J6R656"/>
<dbReference type="GO" id="GO:0005886">
    <property type="term" value="C:plasma membrane"/>
    <property type="evidence" value="ECO:0007669"/>
    <property type="project" value="UniProtKB-SubCell"/>
</dbReference>
<dbReference type="Gene3D" id="1.10.510.10">
    <property type="entry name" value="Transferase(Phosphotransferase) domain 1"/>
    <property type="match status" value="1"/>
</dbReference>
<evidence type="ECO:0000256" key="1">
    <source>
        <dbReference type="ARBA" id="ARBA00004515"/>
    </source>
</evidence>
<evidence type="ECO:0000256" key="3">
    <source>
        <dbReference type="ARBA" id="ARBA00010327"/>
    </source>
</evidence>
<comment type="subcellular location">
    <subcellularLocation>
        <location evidence="1 15">Cell inner membrane</location>
        <topology evidence="1 15">Peripheral membrane protein</topology>
        <orientation evidence="1 15">Cytoplasmic side</orientation>
    </subcellularLocation>
</comment>
<protein>
    <recommendedName>
        <fullName evidence="13 15">3-deoxy-D-manno-octulosonic acid kinase</fullName>
        <shortName evidence="15">Kdo kinase</shortName>
        <ecNumber evidence="4 15">2.7.1.166</ecNumber>
    </recommendedName>
</protein>
<dbReference type="GO" id="GO:0009244">
    <property type="term" value="P:lipopolysaccharide core region biosynthetic process"/>
    <property type="evidence" value="ECO:0007669"/>
    <property type="project" value="UniProtKB-UniRule"/>
</dbReference>
<dbReference type="Proteomes" id="UP000632828">
    <property type="component" value="Unassembled WGS sequence"/>
</dbReference>
<dbReference type="EMBL" id="JACWUN010000010">
    <property type="protein sequence ID" value="MBD1401019.1"/>
    <property type="molecule type" value="Genomic_DNA"/>
</dbReference>
<gene>
    <name evidence="15" type="primary">kdkA</name>
    <name evidence="16" type="ORF">ICT70_10070</name>
</gene>
<comment type="catalytic activity">
    <reaction evidence="14 15">
        <text>an alpha-Kdo-(2-&gt;6)-lipid IVA + ATP = a 4-O-phospho-alpha-Kdo-(2-&gt;6)-lipid IVA + ADP + H(+)</text>
        <dbReference type="Rhea" id="RHEA:74271"/>
        <dbReference type="ChEBI" id="CHEBI:15378"/>
        <dbReference type="ChEBI" id="CHEBI:30616"/>
        <dbReference type="ChEBI" id="CHEBI:176428"/>
        <dbReference type="ChEBI" id="CHEBI:193140"/>
        <dbReference type="ChEBI" id="CHEBI:456216"/>
        <dbReference type="EC" id="2.7.1.166"/>
    </reaction>
</comment>
<dbReference type="GO" id="GO:0005524">
    <property type="term" value="F:ATP binding"/>
    <property type="evidence" value="ECO:0007669"/>
    <property type="project" value="UniProtKB-UniRule"/>
</dbReference>
<comment type="function">
    <text evidence="15">Catalyzes the ATP-dependent phosphorylation of the 3-deoxy-D-manno-octulosonic acid (Kdo) residue in Kdo-lipid IV(A) at the 4-OH position.</text>
</comment>
<evidence type="ECO:0000313" key="17">
    <source>
        <dbReference type="Proteomes" id="UP000632828"/>
    </source>
</evidence>
<dbReference type="RefSeq" id="WP_191156156.1">
    <property type="nucleotide sequence ID" value="NZ_JACWUN010000010.1"/>
</dbReference>
<keyword evidence="10 15" id="KW-0067">ATP-binding</keyword>
<evidence type="ECO:0000256" key="8">
    <source>
        <dbReference type="ARBA" id="ARBA00022741"/>
    </source>
</evidence>
<keyword evidence="6 15" id="KW-0997">Cell inner membrane</keyword>
<comment type="caution">
    <text evidence="16">The sequence shown here is derived from an EMBL/GenBank/DDBJ whole genome shotgun (WGS) entry which is preliminary data.</text>
</comment>
<evidence type="ECO:0000256" key="15">
    <source>
        <dbReference type="HAMAP-Rule" id="MF_00521"/>
    </source>
</evidence>
<dbReference type="UniPathway" id="UPA00958"/>
<evidence type="ECO:0000256" key="9">
    <source>
        <dbReference type="ARBA" id="ARBA00022777"/>
    </source>
</evidence>
<dbReference type="InterPro" id="IPR022826">
    <property type="entry name" value="KDO_kinase"/>
</dbReference>
<keyword evidence="12 15" id="KW-0472">Membrane</keyword>
<comment type="similarity">
    <text evidence="3 15">Belongs to the protein kinase superfamily. KdkA/RfaP family.</text>
</comment>
<evidence type="ECO:0000256" key="4">
    <source>
        <dbReference type="ARBA" id="ARBA00011988"/>
    </source>
</evidence>
<evidence type="ECO:0000256" key="12">
    <source>
        <dbReference type="ARBA" id="ARBA00023136"/>
    </source>
</evidence>
<dbReference type="EC" id="2.7.1.166" evidence="4 15"/>